<dbReference type="Proteomes" id="UP000659223">
    <property type="component" value="Unassembled WGS sequence"/>
</dbReference>
<feature type="signal peptide" evidence="1">
    <location>
        <begin position="1"/>
        <end position="29"/>
    </location>
</feature>
<organism evidence="2 3">
    <name type="scientific">Streptomyces hiroshimensis</name>
    <dbReference type="NCBI Taxonomy" id="66424"/>
    <lineage>
        <taxon>Bacteria</taxon>
        <taxon>Bacillati</taxon>
        <taxon>Actinomycetota</taxon>
        <taxon>Actinomycetes</taxon>
        <taxon>Kitasatosporales</taxon>
        <taxon>Streptomycetaceae</taxon>
        <taxon>Streptomyces</taxon>
    </lineage>
</organism>
<sequence>MRRVFRAFTTTALLTLLAVGPAASAQAVAADGNARQGEAAARPMMFDVIPRWALALGVGTISSTGVGTIAFESLGSAGVTTNAAESLGNSGPACANVDNAVLTDSRACATVADRSTVASLDELKLQLASGSRG</sequence>
<evidence type="ECO:0000256" key="1">
    <source>
        <dbReference type="SAM" id="SignalP"/>
    </source>
</evidence>
<reference evidence="3" key="1">
    <citation type="journal article" date="2019" name="Int. J. Syst. Evol. Microbiol.">
        <title>The Global Catalogue of Microorganisms (GCM) 10K type strain sequencing project: providing services to taxonomists for standard genome sequencing and annotation.</title>
        <authorList>
            <consortium name="The Broad Institute Genomics Platform"/>
            <consortium name="The Broad Institute Genome Sequencing Center for Infectious Disease"/>
            <person name="Wu L."/>
            <person name="Ma J."/>
        </authorList>
    </citation>
    <scope>NUCLEOTIDE SEQUENCE [LARGE SCALE GENOMIC DNA]</scope>
    <source>
        <strain evidence="3">JCM 4586</strain>
    </source>
</reference>
<name>A0ABQ2Y9R4_9ACTN</name>
<gene>
    <name evidence="2" type="ORF">GCM10010324_17180</name>
</gene>
<keyword evidence="3" id="KW-1185">Reference proteome</keyword>
<proteinExistence type="predicted"/>
<evidence type="ECO:0000313" key="3">
    <source>
        <dbReference type="Proteomes" id="UP000659223"/>
    </source>
</evidence>
<feature type="chain" id="PRO_5047128303" evidence="1">
    <location>
        <begin position="30"/>
        <end position="133"/>
    </location>
</feature>
<evidence type="ECO:0000313" key="2">
    <source>
        <dbReference type="EMBL" id="GGX72437.1"/>
    </source>
</evidence>
<dbReference type="EMBL" id="BMUT01000002">
    <property type="protein sequence ID" value="GGX72437.1"/>
    <property type="molecule type" value="Genomic_DNA"/>
</dbReference>
<protein>
    <submittedName>
        <fullName evidence="2">Uncharacterized protein</fullName>
    </submittedName>
</protein>
<comment type="caution">
    <text evidence="2">The sequence shown here is derived from an EMBL/GenBank/DDBJ whole genome shotgun (WGS) entry which is preliminary data.</text>
</comment>
<accession>A0ABQ2Y9R4</accession>
<dbReference type="RefSeq" id="WP_190020961.1">
    <property type="nucleotide sequence ID" value="NZ_BMUT01000002.1"/>
</dbReference>
<keyword evidence="1" id="KW-0732">Signal</keyword>